<comment type="caution">
    <text evidence="1">The sequence shown here is derived from an EMBL/GenBank/DDBJ whole genome shotgun (WGS) entry which is preliminary data.</text>
</comment>
<dbReference type="Proteomes" id="UP001243844">
    <property type="component" value="Unassembled WGS sequence"/>
</dbReference>
<accession>A0AAW8J5Q2</accession>
<sequence length="219" mass="24480">MTDTIFFTGAAGQIETYVDYPQNEVRGFALVCHPHPLVGGTPQHKVPTLLAQLFVEQGCIVYRPNFRGVGQSQGDHDHGIGETEDMLGLIVQLHQKHPDLAFYAAGFSFGAHVIAKCHTQLTDHNKARQLILCGLPTADVEVAGLRRYDTPNIQGDLLLIHGELDQITKLEDLLKWARPQRHLITVLPGANHYFTGYLNQLRLAISRFLHVIPRTHTQQ</sequence>
<dbReference type="GO" id="GO:0016787">
    <property type="term" value="F:hydrolase activity"/>
    <property type="evidence" value="ECO:0007669"/>
    <property type="project" value="UniProtKB-KW"/>
</dbReference>
<dbReference type="AlphaFoldDB" id="A0AAW8J5Q2"/>
<dbReference type="PANTHER" id="PTHR42103">
    <property type="entry name" value="ALPHA/BETA-HYDROLASES SUPERFAMILY PROTEIN"/>
    <property type="match status" value="1"/>
</dbReference>
<dbReference type="RefSeq" id="WP_308973524.1">
    <property type="nucleotide sequence ID" value="NZ_JAVIDL010000004.1"/>
</dbReference>
<keyword evidence="1" id="KW-0378">Hydrolase</keyword>
<evidence type="ECO:0000313" key="1">
    <source>
        <dbReference type="EMBL" id="MDQ8934723.1"/>
    </source>
</evidence>
<protein>
    <submittedName>
        <fullName evidence="1">Hydrolase</fullName>
    </submittedName>
</protein>
<dbReference type="PANTHER" id="PTHR42103:SF2">
    <property type="entry name" value="AB HYDROLASE-1 DOMAIN-CONTAINING PROTEIN"/>
    <property type="match status" value="1"/>
</dbReference>
<dbReference type="EMBL" id="JAVIDL010000004">
    <property type="protein sequence ID" value="MDQ8934723.1"/>
    <property type="molecule type" value="Genomic_DNA"/>
</dbReference>
<reference evidence="1" key="1">
    <citation type="submission" date="2023-08" db="EMBL/GenBank/DDBJ databases">
        <title>Emergence of clinically-relevant ST2 carbapenem-resistant Acinetobacter baumannii strains in hospital sewages in Zhejiang, East of China.</title>
        <authorList>
            <person name="Kaichao C."/>
            <person name="Zhang R."/>
        </authorList>
    </citation>
    <scope>NUCLEOTIDE SEQUENCE</scope>
    <source>
        <strain evidence="1">M-RB-37</strain>
    </source>
</reference>
<gene>
    <name evidence="1" type="ORF">RFH47_03095</name>
</gene>
<dbReference type="SUPFAM" id="SSF53474">
    <property type="entry name" value="alpha/beta-Hydrolases"/>
    <property type="match status" value="1"/>
</dbReference>
<evidence type="ECO:0000313" key="2">
    <source>
        <dbReference type="Proteomes" id="UP001243844"/>
    </source>
</evidence>
<organism evidence="1 2">
    <name type="scientific">Acinetobacter rudis</name>
    <dbReference type="NCBI Taxonomy" id="632955"/>
    <lineage>
        <taxon>Bacteria</taxon>
        <taxon>Pseudomonadati</taxon>
        <taxon>Pseudomonadota</taxon>
        <taxon>Gammaproteobacteria</taxon>
        <taxon>Moraxellales</taxon>
        <taxon>Moraxellaceae</taxon>
        <taxon>Acinetobacter</taxon>
    </lineage>
</organism>
<dbReference type="InterPro" id="IPR029058">
    <property type="entry name" value="AB_hydrolase_fold"/>
</dbReference>
<name>A0AAW8J5Q2_9GAMM</name>
<proteinExistence type="predicted"/>
<dbReference type="Gene3D" id="3.40.50.1820">
    <property type="entry name" value="alpha/beta hydrolase"/>
    <property type="match status" value="1"/>
</dbReference>